<feature type="region of interest" description="Disordered" evidence="1">
    <location>
        <begin position="1"/>
        <end position="31"/>
    </location>
</feature>
<comment type="caution">
    <text evidence="2">The sequence shown here is derived from an EMBL/GenBank/DDBJ whole genome shotgun (WGS) entry which is preliminary data.</text>
</comment>
<organism evidence="2">
    <name type="scientific">Tanacetum cinerariifolium</name>
    <name type="common">Dalmatian daisy</name>
    <name type="synonym">Chrysanthemum cinerariifolium</name>
    <dbReference type="NCBI Taxonomy" id="118510"/>
    <lineage>
        <taxon>Eukaryota</taxon>
        <taxon>Viridiplantae</taxon>
        <taxon>Streptophyta</taxon>
        <taxon>Embryophyta</taxon>
        <taxon>Tracheophyta</taxon>
        <taxon>Spermatophyta</taxon>
        <taxon>Magnoliopsida</taxon>
        <taxon>eudicotyledons</taxon>
        <taxon>Gunneridae</taxon>
        <taxon>Pentapetalae</taxon>
        <taxon>asterids</taxon>
        <taxon>campanulids</taxon>
        <taxon>Asterales</taxon>
        <taxon>Asteraceae</taxon>
        <taxon>Asteroideae</taxon>
        <taxon>Anthemideae</taxon>
        <taxon>Anthemidinae</taxon>
        <taxon>Tanacetum</taxon>
    </lineage>
</organism>
<feature type="compositionally biased region" description="Basic and acidic residues" evidence="1">
    <location>
        <begin position="1"/>
        <end position="12"/>
    </location>
</feature>
<proteinExistence type="predicted"/>
<reference evidence="2" key="1">
    <citation type="journal article" date="2019" name="Sci. Rep.">
        <title>Draft genome of Tanacetum cinerariifolium, the natural source of mosquito coil.</title>
        <authorList>
            <person name="Yamashiro T."/>
            <person name="Shiraishi A."/>
            <person name="Satake H."/>
            <person name="Nakayama K."/>
        </authorList>
    </citation>
    <scope>NUCLEOTIDE SEQUENCE</scope>
</reference>
<sequence>MKEPTSDTEGRYGDGAARTKAGPTSSLHTNPSKQLWQPVLIALALIPRTKRTIDNHDKGKHECCCLLDPSREILHCAQRTPLTLDREVMTMGSQTMRRRTQPLYTREQVERVEQHIVVKRVLERAKGKVTSCRHSLPPIASYETEKKRVLHLSEAMGTNRRVEEGGGLRALSRCYAKVGKPKVAKEVRGRKYLDNCIHEGSSPTKPTTPCSSLSSFAGESLRMNVGLDRGIKTSLIKRERIGESVTKMKAEAIAPKSIPSLRLCHTSESEALLSTKVARDANLTKLLQLFEADRSRELIVTRTIDYWKGIIYLLRAL</sequence>
<name>A0A6L2K3T4_TANCI</name>
<dbReference type="EMBL" id="BKCJ010001582">
    <property type="protein sequence ID" value="GEU42534.1"/>
    <property type="molecule type" value="Genomic_DNA"/>
</dbReference>
<gene>
    <name evidence="2" type="ORF">Tci_014512</name>
</gene>
<evidence type="ECO:0000313" key="2">
    <source>
        <dbReference type="EMBL" id="GEU42534.1"/>
    </source>
</evidence>
<dbReference type="AlphaFoldDB" id="A0A6L2K3T4"/>
<accession>A0A6L2K3T4</accession>
<evidence type="ECO:0000256" key="1">
    <source>
        <dbReference type="SAM" id="MobiDB-lite"/>
    </source>
</evidence>
<protein>
    <submittedName>
        <fullName evidence="2">Uncharacterized protein</fullName>
    </submittedName>
</protein>
<feature type="compositionally biased region" description="Polar residues" evidence="1">
    <location>
        <begin position="22"/>
        <end position="31"/>
    </location>
</feature>